<dbReference type="InterPro" id="IPR001296">
    <property type="entry name" value="Glyco_trans_1"/>
</dbReference>
<dbReference type="Gene3D" id="3.40.50.2000">
    <property type="entry name" value="Glycogen Phosphorylase B"/>
    <property type="match status" value="2"/>
</dbReference>
<dbReference type="SUPFAM" id="SSF53756">
    <property type="entry name" value="UDP-Glycosyltransferase/glycogen phosphorylase"/>
    <property type="match status" value="1"/>
</dbReference>
<evidence type="ECO:0000259" key="1">
    <source>
        <dbReference type="Pfam" id="PF00534"/>
    </source>
</evidence>
<proteinExistence type="predicted"/>
<comment type="caution">
    <text evidence="3">The sequence shown here is derived from an EMBL/GenBank/DDBJ whole genome shotgun (WGS) entry which is preliminary data.</text>
</comment>
<organism evidence="3 4">
    <name type="scientific">Candidatus Woesebacteria bacterium GW2011_GWA1_39_12</name>
    <dbReference type="NCBI Taxonomy" id="1618549"/>
    <lineage>
        <taxon>Bacteria</taxon>
        <taxon>Candidatus Woeseibacteriota</taxon>
    </lineage>
</organism>
<dbReference type="Pfam" id="PF00534">
    <property type="entry name" value="Glycos_transf_1"/>
    <property type="match status" value="1"/>
</dbReference>
<dbReference type="EMBL" id="LBWA01000011">
    <property type="protein sequence ID" value="KKQ97561.1"/>
    <property type="molecule type" value="Genomic_DNA"/>
</dbReference>
<name>A0A0G0Q7A8_9BACT</name>
<dbReference type="CDD" id="cd03801">
    <property type="entry name" value="GT4_PimA-like"/>
    <property type="match status" value="1"/>
</dbReference>
<accession>A0A0G0Q7A8</accession>
<protein>
    <submittedName>
        <fullName evidence="3">Glycosyltransferase</fullName>
    </submittedName>
</protein>
<reference evidence="3 4" key="1">
    <citation type="journal article" date="2015" name="Nature">
        <title>rRNA introns, odd ribosomes, and small enigmatic genomes across a large radiation of phyla.</title>
        <authorList>
            <person name="Brown C.T."/>
            <person name="Hug L.A."/>
            <person name="Thomas B.C."/>
            <person name="Sharon I."/>
            <person name="Castelle C.J."/>
            <person name="Singh A."/>
            <person name="Wilkins M.J."/>
            <person name="Williams K.H."/>
            <person name="Banfield J.F."/>
        </authorList>
    </citation>
    <scope>NUCLEOTIDE SEQUENCE [LARGE SCALE GENOMIC DNA]</scope>
</reference>
<evidence type="ECO:0000259" key="2">
    <source>
        <dbReference type="Pfam" id="PF13439"/>
    </source>
</evidence>
<feature type="domain" description="Glycosyltransferase subfamily 4-like N-terminal" evidence="2">
    <location>
        <begin position="19"/>
        <end position="189"/>
    </location>
</feature>
<dbReference type="GO" id="GO:0016757">
    <property type="term" value="F:glycosyltransferase activity"/>
    <property type="evidence" value="ECO:0007669"/>
    <property type="project" value="InterPro"/>
</dbReference>
<dbReference type="Pfam" id="PF13439">
    <property type="entry name" value="Glyco_transf_4"/>
    <property type="match status" value="1"/>
</dbReference>
<evidence type="ECO:0000313" key="4">
    <source>
        <dbReference type="Proteomes" id="UP000034325"/>
    </source>
</evidence>
<dbReference type="PANTHER" id="PTHR12526">
    <property type="entry name" value="GLYCOSYLTRANSFERASE"/>
    <property type="match status" value="1"/>
</dbReference>
<dbReference type="AlphaFoldDB" id="A0A0G0Q7A8"/>
<sequence>MKKLRICMISSEFPPHAAGIGHVVYHLAKALIEKGHKVVVITRGNWLGSKTRLFEGIKVYELPFIPFFPPFHIIFHGYFVNKLLRELSKDFDIVHLHSPLIPVIDTDLPIITMVHSTWNFEAKTFNKIVDWYSLAVKLFRKIFIIYENKVFLKSNLFIAISGALAEELQNFYKVDPSKIHVVRNSIDINNYKYIQKNNDKDNLFNILTIGRLVYRKGVLDLIEAARIVCQTNPKIIFSLIGKGPLEKTIRNKVKKYHLENNVFLLGQIPNTLIKDYLKKASVFMIPSHYEGLPLVLLEAIASGKPIVGTDIKGVREVITNNKNGLLVQSQNPQELANAVIKLSKNSTLREYLAKNAKKTAKLYDRNLMINKILDIYENLLNNFQNYPKQPIFHNILSKIFVQFKLNFMEATNEIK</sequence>
<keyword evidence="3" id="KW-0808">Transferase</keyword>
<gene>
    <name evidence="3" type="ORF">UT23_C0011G0032</name>
</gene>
<dbReference type="InterPro" id="IPR028098">
    <property type="entry name" value="Glyco_trans_4-like_N"/>
</dbReference>
<feature type="domain" description="Glycosyl transferase family 1" evidence="1">
    <location>
        <begin position="193"/>
        <end position="358"/>
    </location>
</feature>
<dbReference type="PANTHER" id="PTHR12526:SF625">
    <property type="entry name" value="PHOSPHATIDYLINOSITOL GLYCAN-CLASS A"/>
    <property type="match status" value="1"/>
</dbReference>
<dbReference type="Proteomes" id="UP000034325">
    <property type="component" value="Unassembled WGS sequence"/>
</dbReference>
<evidence type="ECO:0000313" key="3">
    <source>
        <dbReference type="EMBL" id="KKQ97561.1"/>
    </source>
</evidence>